<sequence length="127" mass="13889">MSSHTAIGRTRWAIAEGYIPGWSNGPEPQMASHETCCILNAGGQPAQVSITVYFEDRGPAGPYTLTIEPRRTRHLRFNELADPEPIPADVPYASVIESDVPIVVQHTRLDSRQAENALMTTIAFAAD</sequence>
<dbReference type="eggNOG" id="COG4288">
    <property type="taxonomic scope" value="Bacteria"/>
</dbReference>
<dbReference type="RefSeq" id="WP_036206347.1">
    <property type="nucleotide sequence ID" value="NZ_AVPT01000001.1"/>
</dbReference>
<evidence type="ECO:0000313" key="1">
    <source>
        <dbReference type="EMBL" id="KGM57738.1"/>
    </source>
</evidence>
<dbReference type="Gene3D" id="2.60.290.11">
    <property type="entry name" value="TM1070-like"/>
    <property type="match status" value="1"/>
</dbReference>
<dbReference type="Pfam" id="PF07100">
    <property type="entry name" value="ASRT"/>
    <property type="match status" value="1"/>
</dbReference>
<organism evidence="1 2">
    <name type="scientific">Lysobacter arseniciresistens ZS79</name>
    <dbReference type="NCBI Taxonomy" id="913325"/>
    <lineage>
        <taxon>Bacteria</taxon>
        <taxon>Pseudomonadati</taxon>
        <taxon>Pseudomonadota</taxon>
        <taxon>Gammaproteobacteria</taxon>
        <taxon>Lysobacterales</taxon>
        <taxon>Lysobacteraceae</taxon>
        <taxon>Novilysobacter</taxon>
    </lineage>
</organism>
<comment type="caution">
    <text evidence="1">The sequence shown here is derived from an EMBL/GenBank/DDBJ whole genome shotgun (WGS) entry which is preliminary data.</text>
</comment>
<dbReference type="AlphaFoldDB" id="A0A0A0F5U1"/>
<proteinExistence type="predicted"/>
<dbReference type="SUPFAM" id="SSF89232">
    <property type="entry name" value="Hypothetical protein TM1070"/>
    <property type="match status" value="1"/>
</dbReference>
<dbReference type="InterPro" id="IPR009794">
    <property type="entry name" value="ASRT"/>
</dbReference>
<dbReference type="STRING" id="913325.N799_00725"/>
<accession>A0A0A0F5U1</accession>
<evidence type="ECO:0000313" key="2">
    <source>
        <dbReference type="Proteomes" id="UP000029989"/>
    </source>
</evidence>
<dbReference type="Proteomes" id="UP000029989">
    <property type="component" value="Unassembled WGS sequence"/>
</dbReference>
<dbReference type="OrthoDB" id="512504at2"/>
<dbReference type="EMBL" id="AVPT01000001">
    <property type="protein sequence ID" value="KGM57738.1"/>
    <property type="molecule type" value="Genomic_DNA"/>
</dbReference>
<dbReference type="InterPro" id="IPR036698">
    <property type="entry name" value="TM1070-like_sf"/>
</dbReference>
<reference evidence="1 2" key="1">
    <citation type="journal article" date="2015" name="Stand. Genomic Sci.">
        <title>Genomic information of the arsenic-resistant bacterium Lysobacter arseniciresistens type strain ZS79(T) and comparison of Lysobacter draft genomes.</title>
        <authorList>
            <person name="Liu L."/>
            <person name="Zhang S."/>
            <person name="Luo M."/>
            <person name="Wang G."/>
        </authorList>
    </citation>
    <scope>NUCLEOTIDE SEQUENCE [LARGE SCALE GENOMIC DNA]</scope>
    <source>
        <strain evidence="1 2">ZS79</strain>
    </source>
</reference>
<evidence type="ECO:0008006" key="3">
    <source>
        <dbReference type="Google" id="ProtNLM"/>
    </source>
</evidence>
<protein>
    <recommendedName>
        <fullName evidence="3">Sensory rhodopsin transducer</fullName>
    </recommendedName>
</protein>
<dbReference type="PIRSF" id="PIRSF008711">
    <property type="entry name" value="UCP008711"/>
    <property type="match status" value="1"/>
</dbReference>
<keyword evidence="2" id="KW-1185">Reference proteome</keyword>
<name>A0A0A0F5U1_9GAMM</name>
<gene>
    <name evidence="1" type="ORF">N799_00725</name>
</gene>